<dbReference type="GO" id="GO:0003677">
    <property type="term" value="F:DNA binding"/>
    <property type="evidence" value="ECO:0007669"/>
    <property type="project" value="UniProtKB-KW"/>
</dbReference>
<comment type="caution">
    <text evidence="6">The sequence shown here is derived from an EMBL/GenBank/DDBJ whole genome shotgun (WGS) entry which is preliminary data.</text>
</comment>
<gene>
    <name evidence="6" type="ORF">HC757_02295</name>
</gene>
<dbReference type="PROSITE" id="PS50931">
    <property type="entry name" value="HTH_LYSR"/>
    <property type="match status" value="1"/>
</dbReference>
<dbReference type="PANTHER" id="PTHR30537">
    <property type="entry name" value="HTH-TYPE TRANSCRIPTIONAL REGULATOR"/>
    <property type="match status" value="1"/>
</dbReference>
<name>A0A972FY24_9GAMM</name>
<dbReference type="CDD" id="cd08422">
    <property type="entry name" value="PBP2_CrgA_like"/>
    <property type="match status" value="1"/>
</dbReference>
<dbReference type="Pfam" id="PF03466">
    <property type="entry name" value="LysR_substrate"/>
    <property type="match status" value="1"/>
</dbReference>
<dbReference type="SUPFAM" id="SSF46785">
    <property type="entry name" value="Winged helix' DNA-binding domain"/>
    <property type="match status" value="1"/>
</dbReference>
<dbReference type="InterPro" id="IPR036390">
    <property type="entry name" value="WH_DNA-bd_sf"/>
</dbReference>
<accession>A0A972FY24</accession>
<evidence type="ECO:0000256" key="3">
    <source>
        <dbReference type="ARBA" id="ARBA00023125"/>
    </source>
</evidence>
<keyword evidence="2" id="KW-0805">Transcription regulation</keyword>
<dbReference type="EMBL" id="JAAXYH010000001">
    <property type="protein sequence ID" value="NMH64006.1"/>
    <property type="molecule type" value="Genomic_DNA"/>
</dbReference>
<keyword evidence="3" id="KW-0238">DNA-binding</keyword>
<proteinExistence type="inferred from homology"/>
<dbReference type="Proteomes" id="UP000737113">
    <property type="component" value="Unassembled WGS sequence"/>
</dbReference>
<dbReference type="GO" id="GO:0003700">
    <property type="term" value="F:DNA-binding transcription factor activity"/>
    <property type="evidence" value="ECO:0007669"/>
    <property type="project" value="InterPro"/>
</dbReference>
<evidence type="ECO:0000313" key="6">
    <source>
        <dbReference type="EMBL" id="NMH64006.1"/>
    </source>
</evidence>
<keyword evidence="4" id="KW-0804">Transcription</keyword>
<evidence type="ECO:0000256" key="2">
    <source>
        <dbReference type="ARBA" id="ARBA00023015"/>
    </source>
</evidence>
<evidence type="ECO:0000313" key="7">
    <source>
        <dbReference type="Proteomes" id="UP000737113"/>
    </source>
</evidence>
<feature type="domain" description="HTH lysR-type" evidence="5">
    <location>
        <begin position="1"/>
        <end position="62"/>
    </location>
</feature>
<organism evidence="6 7">
    <name type="scientific">Shewanella salipaludis</name>
    <dbReference type="NCBI Taxonomy" id="2723052"/>
    <lineage>
        <taxon>Bacteria</taxon>
        <taxon>Pseudomonadati</taxon>
        <taxon>Pseudomonadota</taxon>
        <taxon>Gammaproteobacteria</taxon>
        <taxon>Alteromonadales</taxon>
        <taxon>Shewanellaceae</taxon>
        <taxon>Shewanella</taxon>
    </lineage>
</organism>
<dbReference type="InterPro" id="IPR000847">
    <property type="entry name" value="LysR_HTH_N"/>
</dbReference>
<dbReference type="Gene3D" id="3.40.190.290">
    <property type="match status" value="1"/>
</dbReference>
<evidence type="ECO:0000256" key="1">
    <source>
        <dbReference type="ARBA" id="ARBA00009437"/>
    </source>
</evidence>
<dbReference type="InterPro" id="IPR005119">
    <property type="entry name" value="LysR_subst-bd"/>
</dbReference>
<keyword evidence="7" id="KW-1185">Reference proteome</keyword>
<evidence type="ECO:0000259" key="5">
    <source>
        <dbReference type="PROSITE" id="PS50931"/>
    </source>
</evidence>
<evidence type="ECO:0000256" key="4">
    <source>
        <dbReference type="ARBA" id="ARBA00023163"/>
    </source>
</evidence>
<dbReference type="AlphaFoldDB" id="A0A972FY24"/>
<dbReference type="InterPro" id="IPR058163">
    <property type="entry name" value="LysR-type_TF_proteobact-type"/>
</dbReference>
<sequence length="312" mass="34737">MQLHQHLPHLYVFRLVASLGSFQAAATELALPRSSVSKKVMQLEQYMEQRLLQRSTRQLRLTEAGLSLLEATQGLTALLDNTEQLRLQQQHKPIGRVKISSSTLLGQRFLLPRVAELRRRYPEVTIDLSLDDSVVDLIATGVDLALRVGHLPDSSLIARRVGQKSWAWVASPGYLQQHGTPATPDDLKQHQCIVFKNRDVALNHWSFADEHGRIETQVVEEAIAVDDGRTLVELACMDQGIVMLDLLLVQRELALGLLQPILGNWQHPETSPIHLLCLGKAARSKAVDCVWQALVPWLQADLAAAAQGESPH</sequence>
<reference evidence="6" key="1">
    <citation type="submission" date="2020-04" db="EMBL/GenBank/DDBJ databases">
        <title>Description of Shewanella salipaludis sp. nov., isolated from a salt marsh.</title>
        <authorList>
            <person name="Park S."/>
            <person name="Yoon J.-H."/>
        </authorList>
    </citation>
    <scope>NUCLEOTIDE SEQUENCE</scope>
    <source>
        <strain evidence="6">SHSM-M6</strain>
    </source>
</reference>
<dbReference type="PANTHER" id="PTHR30537:SF5">
    <property type="entry name" value="HTH-TYPE TRANSCRIPTIONAL ACTIVATOR TTDR-RELATED"/>
    <property type="match status" value="1"/>
</dbReference>
<protein>
    <submittedName>
        <fullName evidence="6">LysR family transcriptional regulator</fullName>
    </submittedName>
</protein>
<dbReference type="InterPro" id="IPR036388">
    <property type="entry name" value="WH-like_DNA-bd_sf"/>
</dbReference>
<comment type="similarity">
    <text evidence="1">Belongs to the LysR transcriptional regulatory family.</text>
</comment>
<dbReference type="SUPFAM" id="SSF53850">
    <property type="entry name" value="Periplasmic binding protein-like II"/>
    <property type="match status" value="1"/>
</dbReference>
<dbReference type="Pfam" id="PF00126">
    <property type="entry name" value="HTH_1"/>
    <property type="match status" value="1"/>
</dbReference>
<dbReference type="Gene3D" id="1.10.10.10">
    <property type="entry name" value="Winged helix-like DNA-binding domain superfamily/Winged helix DNA-binding domain"/>
    <property type="match status" value="1"/>
</dbReference>